<gene>
    <name evidence="2" type="ORF">DMC14_001845</name>
</gene>
<dbReference type="Proteomes" id="UP000256585">
    <property type="component" value="Chromosome"/>
</dbReference>
<keyword evidence="3" id="KW-1185">Reference proteome</keyword>
<feature type="transmembrane region" description="Helical" evidence="1">
    <location>
        <begin position="6"/>
        <end position="25"/>
    </location>
</feature>
<keyword evidence="1" id="KW-0472">Membrane</keyword>
<accession>A0A3T0TTW6</accession>
<dbReference type="NCBIfam" id="NF045939">
    <property type="entry name" value="MHJ_0274_fam"/>
    <property type="match status" value="1"/>
</dbReference>
<dbReference type="RefSeq" id="WP_116171645.1">
    <property type="nucleotide sequence ID" value="NZ_CP033058.2"/>
</dbReference>
<organism evidence="2 3">
    <name type="scientific">Metamycoplasma phocicerebrale</name>
    <dbReference type="NCBI Taxonomy" id="142649"/>
    <lineage>
        <taxon>Bacteria</taxon>
        <taxon>Bacillati</taxon>
        <taxon>Mycoplasmatota</taxon>
        <taxon>Mycoplasmoidales</taxon>
        <taxon>Metamycoplasmataceae</taxon>
        <taxon>Metamycoplasma</taxon>
    </lineage>
</organism>
<dbReference type="EMBL" id="CP033058">
    <property type="protein sequence ID" value="AZZ65525.1"/>
    <property type="molecule type" value="Genomic_DNA"/>
</dbReference>
<dbReference type="AlphaFoldDB" id="A0A3T0TTW6"/>
<reference evidence="2" key="1">
    <citation type="submission" date="2019-03" db="EMBL/GenBank/DDBJ databases">
        <title>Draft Sequence and Annotation of the Mycoplasma phocicerebrale Strain 1049T Genome.</title>
        <authorList>
            <person name="Frasca S.Jr."/>
            <person name="Kutish G.F."/>
            <person name="Castellanos Gell J."/>
            <person name="Michaels D.L."/>
            <person name="Brown D.R."/>
        </authorList>
    </citation>
    <scope>NUCLEOTIDE SEQUENCE</scope>
    <source>
        <strain evidence="2">1049</strain>
    </source>
</reference>
<evidence type="ECO:0000256" key="1">
    <source>
        <dbReference type="SAM" id="Phobius"/>
    </source>
</evidence>
<dbReference type="OrthoDB" id="398866at2"/>
<dbReference type="KEGG" id="mphc:DMC14_001845"/>
<keyword evidence="1" id="KW-0812">Transmembrane</keyword>
<sequence length="169" mass="20380">MQTFIYVLLSIILVFIIAYLIWKFTKPKFLKKKQAKIEAKKMKETLSLYYEFILTYNLIINYTEKQLKKFEDKATEYKMGQIKNGSKKLLNILISREDFAVSFYGDKRYEEFVNNAELITITQANLWNKKIPNVIEFFKEQFKHVPEGDRKEELQKLTQDSIERKFYEE</sequence>
<evidence type="ECO:0000313" key="2">
    <source>
        <dbReference type="EMBL" id="AZZ65525.1"/>
    </source>
</evidence>
<name>A0A3T0TTW6_9BACT</name>
<proteinExistence type="predicted"/>
<keyword evidence="1" id="KW-1133">Transmembrane helix</keyword>
<evidence type="ECO:0000313" key="3">
    <source>
        <dbReference type="Proteomes" id="UP000256585"/>
    </source>
</evidence>
<protein>
    <submittedName>
        <fullName evidence="2">Uncharacterized protein</fullName>
    </submittedName>
</protein>